<feature type="compositionally biased region" description="Polar residues" evidence="4">
    <location>
        <begin position="264"/>
        <end position="288"/>
    </location>
</feature>
<gene>
    <name evidence="6" type="ORF">E0L21_09925</name>
</gene>
<evidence type="ECO:0000259" key="5">
    <source>
        <dbReference type="Pfam" id="PF02120"/>
    </source>
</evidence>
<name>A0A4R0HEL6_9ENTR</name>
<evidence type="ECO:0000256" key="2">
    <source>
        <dbReference type="ARBA" id="ARBA00009149"/>
    </source>
</evidence>
<dbReference type="InterPro" id="IPR038610">
    <property type="entry name" value="FliK-like_C_sf"/>
</dbReference>
<proteinExistence type="inferred from homology"/>
<organism evidence="6 7">
    <name type="scientific">Kosakonia quasisacchari</name>
    <dbReference type="NCBI Taxonomy" id="2529380"/>
    <lineage>
        <taxon>Bacteria</taxon>
        <taxon>Pseudomonadati</taxon>
        <taxon>Pseudomonadota</taxon>
        <taxon>Gammaproteobacteria</taxon>
        <taxon>Enterobacterales</taxon>
        <taxon>Enterobacteriaceae</taxon>
        <taxon>Kosakonia</taxon>
    </lineage>
</organism>
<evidence type="ECO:0000256" key="3">
    <source>
        <dbReference type="ARBA" id="ARBA00022795"/>
    </source>
</evidence>
<accession>A0A4R0HEL6</accession>
<feature type="region of interest" description="Disordered" evidence="4">
    <location>
        <begin position="264"/>
        <end position="322"/>
    </location>
</feature>
<evidence type="ECO:0000256" key="4">
    <source>
        <dbReference type="SAM" id="MobiDB-lite"/>
    </source>
</evidence>
<dbReference type="AlphaFoldDB" id="A0A4R0HEL6"/>
<dbReference type="PANTHER" id="PTHR37533:SF2">
    <property type="entry name" value="FLAGELLAR HOOK-LENGTH CONTROL PROTEIN"/>
    <property type="match status" value="1"/>
</dbReference>
<dbReference type="Proteomes" id="UP000291793">
    <property type="component" value="Unassembled WGS sequence"/>
</dbReference>
<dbReference type="InterPro" id="IPR052563">
    <property type="entry name" value="FliK"/>
</dbReference>
<sequence length="322" mass="32646">MTTADALLAQGEQAAQPALADLAALPQNAIEPALAATPANALTPAAVATDIQPADPLAQVTFSAVLGEKVQTPLTAATERAPATGKGQGITAALHSPAPLADKAVEGSESRLPATDTAQLTGNGQTQAAPASESFATALHAVKAGEPVPQLSAISHAAPVTAPSTTPALASPAMATGTLQAEVGTPAWQQSLGQQIAVFTRNGVHHAELRLHPEELGALQISLRVNNDQAQVHFVSESHQVRSALESAIPNLRTMLEESGISLGQSSVGADTSSSAGETTSGNASGQGKSDPEQGEGAISLEEESPTRSHIMHYSRGINTFA</sequence>
<dbReference type="PRINTS" id="PR01007">
    <property type="entry name" value="FLGHOOKFLIK"/>
</dbReference>
<dbReference type="Pfam" id="PF02120">
    <property type="entry name" value="Flg_hook"/>
    <property type="match status" value="1"/>
</dbReference>
<protein>
    <recommendedName>
        <fullName evidence="5">Flagellar hook-length control protein-like C-terminal domain-containing protein</fullName>
    </recommendedName>
</protein>
<dbReference type="Gene3D" id="3.30.750.140">
    <property type="match status" value="1"/>
</dbReference>
<dbReference type="PANTHER" id="PTHR37533">
    <property type="entry name" value="FLAGELLAR HOOK-LENGTH CONTROL PROTEIN"/>
    <property type="match status" value="1"/>
</dbReference>
<dbReference type="EMBL" id="SJOP01000007">
    <property type="protein sequence ID" value="TCC09605.1"/>
    <property type="molecule type" value="Genomic_DNA"/>
</dbReference>
<dbReference type="GO" id="GO:0009424">
    <property type="term" value="C:bacterial-type flagellum hook"/>
    <property type="evidence" value="ECO:0007669"/>
    <property type="project" value="InterPro"/>
</dbReference>
<feature type="compositionally biased region" description="Polar residues" evidence="4">
    <location>
        <begin position="116"/>
        <end position="129"/>
    </location>
</feature>
<dbReference type="InterPro" id="IPR001635">
    <property type="entry name" value="Flag_hook_Flik"/>
</dbReference>
<comment type="function">
    <text evidence="1">Controls the length of the flagellar hook.</text>
</comment>
<feature type="domain" description="Flagellar hook-length control protein-like C-terminal" evidence="5">
    <location>
        <begin position="194"/>
        <end position="275"/>
    </location>
</feature>
<dbReference type="CDD" id="cd17470">
    <property type="entry name" value="T3SS_Flik_C"/>
    <property type="match status" value="1"/>
</dbReference>
<feature type="region of interest" description="Disordered" evidence="4">
    <location>
        <begin position="102"/>
        <end position="131"/>
    </location>
</feature>
<dbReference type="OrthoDB" id="1792985at2"/>
<reference evidence="6 7" key="1">
    <citation type="submission" date="2019-02" db="EMBL/GenBank/DDBJ databases">
        <title>The draft genome of Kosakonia quasisacchari strain WCHKQ120001.</title>
        <authorList>
            <person name="Wang C."/>
            <person name="Feng Y."/>
            <person name="Zong Z."/>
        </authorList>
    </citation>
    <scope>NUCLEOTIDE SEQUENCE [LARGE SCALE GENOMIC DNA]</scope>
    <source>
        <strain evidence="6 7">WCHKQ120001</strain>
    </source>
</reference>
<keyword evidence="3" id="KW-1005">Bacterial flagellum biogenesis</keyword>
<evidence type="ECO:0000313" key="6">
    <source>
        <dbReference type="EMBL" id="TCC09605.1"/>
    </source>
</evidence>
<keyword evidence="7" id="KW-1185">Reference proteome</keyword>
<comment type="caution">
    <text evidence="6">The sequence shown here is derived from an EMBL/GenBank/DDBJ whole genome shotgun (WGS) entry which is preliminary data.</text>
</comment>
<evidence type="ECO:0000313" key="7">
    <source>
        <dbReference type="Proteomes" id="UP000291793"/>
    </source>
</evidence>
<dbReference type="GO" id="GO:0044780">
    <property type="term" value="P:bacterial-type flagellum assembly"/>
    <property type="evidence" value="ECO:0007669"/>
    <property type="project" value="InterPro"/>
</dbReference>
<comment type="similarity">
    <text evidence="2">Belongs to the FliK family.</text>
</comment>
<dbReference type="InterPro" id="IPR021136">
    <property type="entry name" value="Flagellar_hook_control-like_C"/>
</dbReference>
<evidence type="ECO:0000256" key="1">
    <source>
        <dbReference type="ARBA" id="ARBA00003944"/>
    </source>
</evidence>